<dbReference type="PROSITE" id="PS50923">
    <property type="entry name" value="SUSHI"/>
    <property type="match status" value="1"/>
</dbReference>
<dbReference type="InterPro" id="IPR000436">
    <property type="entry name" value="Sushi_SCR_CCP_dom"/>
</dbReference>
<keyword evidence="6" id="KW-0325">Glycoprotein</keyword>
<feature type="disulfide bond" evidence="7">
    <location>
        <begin position="624"/>
        <end position="633"/>
    </location>
</feature>
<dbReference type="SMART" id="SM00179">
    <property type="entry name" value="EGF_CA"/>
    <property type="match status" value="2"/>
</dbReference>
<dbReference type="Proteomes" id="UP000828390">
    <property type="component" value="Unassembled WGS sequence"/>
</dbReference>
<feature type="disulfide bond" evidence="7">
    <location>
        <begin position="662"/>
        <end position="671"/>
    </location>
</feature>
<evidence type="ECO:0000313" key="13">
    <source>
        <dbReference type="Proteomes" id="UP000828390"/>
    </source>
</evidence>
<dbReference type="PROSITE" id="PS01186">
    <property type="entry name" value="EGF_2"/>
    <property type="match status" value="1"/>
</dbReference>
<feature type="domain" description="Sushi" evidence="11">
    <location>
        <begin position="17"/>
        <end position="84"/>
    </location>
</feature>
<dbReference type="SUPFAM" id="SSF57535">
    <property type="entry name" value="Complement control module/SCR domain"/>
    <property type="match status" value="1"/>
</dbReference>
<dbReference type="InterPro" id="IPR009030">
    <property type="entry name" value="Growth_fac_rcpt_cys_sf"/>
</dbReference>
<dbReference type="SUPFAM" id="SSF57196">
    <property type="entry name" value="EGF/Laminin"/>
    <property type="match status" value="2"/>
</dbReference>
<proteinExistence type="predicted"/>
<dbReference type="CDD" id="cd00033">
    <property type="entry name" value="CCP"/>
    <property type="match status" value="1"/>
</dbReference>
<dbReference type="PROSITE" id="PS00010">
    <property type="entry name" value="ASX_HYDROXYL"/>
    <property type="match status" value="2"/>
</dbReference>
<keyword evidence="1" id="KW-0217">Developmental protein</keyword>
<evidence type="ECO:0000256" key="4">
    <source>
        <dbReference type="ARBA" id="ARBA00022737"/>
    </source>
</evidence>
<dbReference type="SMART" id="SM00209">
    <property type="entry name" value="TSP1"/>
    <property type="match status" value="1"/>
</dbReference>
<keyword evidence="3" id="KW-0732">Signal</keyword>
<dbReference type="EMBL" id="JAIWYP010000003">
    <property type="protein sequence ID" value="KAH3852647.1"/>
    <property type="molecule type" value="Genomic_DNA"/>
</dbReference>
<keyword evidence="5 7" id="KW-1015">Disulfide bond</keyword>
<dbReference type="SMART" id="SM00032">
    <property type="entry name" value="CCP"/>
    <property type="match status" value="2"/>
</dbReference>
<keyword evidence="9" id="KW-0812">Transmembrane</keyword>
<keyword evidence="13" id="KW-1185">Reference proteome</keyword>
<feature type="domain" description="EGF-like" evidence="10">
    <location>
        <begin position="636"/>
        <end position="672"/>
    </location>
</feature>
<dbReference type="PANTHER" id="PTHR24033">
    <property type="entry name" value="EGF-LIKE DOMAIN-CONTAINING PROTEIN"/>
    <property type="match status" value="1"/>
</dbReference>
<keyword evidence="9" id="KW-0472">Membrane</keyword>
<feature type="transmembrane region" description="Helical" evidence="9">
    <location>
        <begin position="1023"/>
        <end position="1047"/>
    </location>
</feature>
<dbReference type="Gene3D" id="2.10.25.10">
    <property type="entry name" value="Laminin"/>
    <property type="match status" value="2"/>
</dbReference>
<dbReference type="FunFam" id="2.10.25.10:FF:000143">
    <property type="entry name" value="Protein crumbs 1"/>
    <property type="match status" value="1"/>
</dbReference>
<dbReference type="PROSITE" id="PS50026">
    <property type="entry name" value="EGF_3"/>
    <property type="match status" value="2"/>
</dbReference>
<dbReference type="Pfam" id="PF00008">
    <property type="entry name" value="EGF"/>
    <property type="match status" value="1"/>
</dbReference>
<organism evidence="12 13">
    <name type="scientific">Dreissena polymorpha</name>
    <name type="common">Zebra mussel</name>
    <name type="synonym">Mytilus polymorpha</name>
    <dbReference type="NCBI Taxonomy" id="45954"/>
    <lineage>
        <taxon>Eukaryota</taxon>
        <taxon>Metazoa</taxon>
        <taxon>Spiralia</taxon>
        <taxon>Lophotrochozoa</taxon>
        <taxon>Mollusca</taxon>
        <taxon>Bivalvia</taxon>
        <taxon>Autobranchia</taxon>
        <taxon>Heteroconchia</taxon>
        <taxon>Euheterodonta</taxon>
        <taxon>Imparidentia</taxon>
        <taxon>Neoheterodontei</taxon>
        <taxon>Myida</taxon>
        <taxon>Dreissenoidea</taxon>
        <taxon>Dreissenidae</taxon>
        <taxon>Dreissena</taxon>
    </lineage>
</organism>
<dbReference type="Gene3D" id="2.10.70.10">
    <property type="entry name" value="Complement Module, domain 1"/>
    <property type="match status" value="1"/>
</dbReference>
<protein>
    <recommendedName>
        <fullName evidence="14">Sushi, von Willebrand factor type A, EGF and pentraxin domain-containing protein 1-like</fullName>
    </recommendedName>
</protein>
<evidence type="ECO:0000256" key="9">
    <source>
        <dbReference type="SAM" id="Phobius"/>
    </source>
</evidence>
<dbReference type="InterPro" id="IPR018097">
    <property type="entry name" value="EGF_Ca-bd_CS"/>
</dbReference>
<evidence type="ECO:0000256" key="2">
    <source>
        <dbReference type="ARBA" id="ARBA00022536"/>
    </source>
</evidence>
<sequence>MENNTATCEIQLTVKLITCPRLFPRPYTKVTCPEGRRYGAQCEFTCTEGSTLRGENTVHCEAFNTNDMWYGQWTFGKLQPFCELEDTCIRPSPPEHGALSCDTWAGGAYCVLQCQLGYVVQDWEFDPLLTCSDTRGEFTGLNDDKSLPKCAEISANVFFDFKLEEFYYYDGDCNSAKEQIKQNFITALQFSMGNVCSKVNCSTSYVEVDCFNDTVSGRKERSVVDTLSVSAVMTVSGKGRDQLSPMEAIMMQEQIYQARAESNDSLDNGLAMSLQLTDIKVSSPEIACQLGSYADRFTLSCVQCSRGTYHDMSVKQCRPCPRGEYQPISGMTSCLQCPNGTSTPFLASVDIGQCVEACPPGYMSPTGTIPCSPCDVGTFSTAYGKTQCTACPGSKTTRSNLAATAIEDCYEFDMEFSGDTYSYENASVLFTPTSHVTSLYLALWMKCSTCYRILEITDVHEIPVLTVTTRVGFLDITLRGCELSIPVHGLLDSPRWHHLSLHITASFVTTTIDEIEQHVSHACAYNELLVEKDYMLVVGGKQYTGSVTSFNLWNASSGDFEIPTILRCMDNQLGNLVAWKQFQDVDGPFLRTPTQCDDVNNCASYPCKNGGTCLDGRDAFACSCNNGFTGDMCEINIDDCVGNSCQNGATCLDGDDSYTCQCNPQSNGSFCETMIIDGGWTSWGMWGPCSVTCGSGQKIRVRECSNPEPENRGADCTGDTSHVQNCTMTDICVYECDVDPQNPLHGSMNCSWQGNGTRQCLPFCEDGYAFDSDLFLDNIVCGPETGYEWNIRNNENPYVQIGTCSVIHIAEENILIYSAEYDDLTPDVVKRSQTDVPAVIQSTVQANVYQLPCVQNRSCRLLSMDVTKTSPNRVDFIRERRDVQLVGFNVKLTCTPTKAPRSCYDLLEEAYFTLQRLVNETRFSILVDQSWFDIGSNGTVVAGNVSCPPGTVDIDYFCVQCGPGSYPKDGYCERCPRGTYKDDFTSIACTPCPQDWTTNGLQSRNASMCNVEVSDGKDSLQGWMLAIVISSVFVLVILVATTLYCCLRTPKETASKNIFTSRQSKEKSVLWQSGGINKSHFPNLKQGWSRGPCRATELGTHEAVCLDLGPRAPSPNGVPSQRTRPVSLVSALACSRPRIYRW</sequence>
<dbReference type="FunFam" id="2.10.50.10:FF:000018">
    <property type="entry name" value="Sushi, von Willebrand factor type A, EGF and pentraxin domain-containing 1"/>
    <property type="match status" value="1"/>
</dbReference>
<keyword evidence="4" id="KW-0677">Repeat</keyword>
<reference evidence="12" key="2">
    <citation type="submission" date="2020-11" db="EMBL/GenBank/DDBJ databases">
        <authorList>
            <person name="McCartney M.A."/>
            <person name="Auch B."/>
            <person name="Kono T."/>
            <person name="Mallez S."/>
            <person name="Becker A."/>
            <person name="Gohl D.M."/>
            <person name="Silverstein K.A.T."/>
            <person name="Koren S."/>
            <person name="Bechman K.B."/>
            <person name="Herman A."/>
            <person name="Abrahante J.E."/>
            <person name="Garbe J."/>
        </authorList>
    </citation>
    <scope>NUCLEOTIDE SEQUENCE</scope>
    <source>
        <strain evidence="12">Duluth1</strain>
        <tissue evidence="12">Whole animal</tissue>
    </source>
</reference>
<dbReference type="InterPro" id="IPR036383">
    <property type="entry name" value="TSP1_rpt_sf"/>
</dbReference>
<evidence type="ECO:0000256" key="7">
    <source>
        <dbReference type="PROSITE-ProRule" id="PRU00076"/>
    </source>
</evidence>
<dbReference type="SUPFAM" id="SSF57184">
    <property type="entry name" value="Growth factor receptor domain"/>
    <property type="match status" value="2"/>
</dbReference>
<dbReference type="GO" id="GO:0005509">
    <property type="term" value="F:calcium ion binding"/>
    <property type="evidence" value="ECO:0007669"/>
    <property type="project" value="InterPro"/>
</dbReference>
<dbReference type="Pfam" id="PF07699">
    <property type="entry name" value="Ephrin_rec_like"/>
    <property type="match status" value="3"/>
</dbReference>
<dbReference type="PROSITE" id="PS01187">
    <property type="entry name" value="EGF_CA"/>
    <property type="match status" value="1"/>
</dbReference>
<name>A0A9D4R3J4_DREPO</name>
<dbReference type="AlphaFoldDB" id="A0A9D4R3J4"/>
<dbReference type="InterPro" id="IPR035976">
    <property type="entry name" value="Sushi/SCR/CCP_sf"/>
</dbReference>
<dbReference type="PANTHER" id="PTHR24033:SF151">
    <property type="entry name" value="NOTCH 2"/>
    <property type="match status" value="1"/>
</dbReference>
<evidence type="ECO:0008006" key="14">
    <source>
        <dbReference type="Google" id="ProtNLM"/>
    </source>
</evidence>
<evidence type="ECO:0000256" key="8">
    <source>
        <dbReference type="PROSITE-ProRule" id="PRU00302"/>
    </source>
</evidence>
<dbReference type="Gene3D" id="2.20.100.10">
    <property type="entry name" value="Thrombospondin type-1 (TSP1) repeat"/>
    <property type="match status" value="1"/>
</dbReference>
<dbReference type="Gene3D" id="2.10.50.10">
    <property type="entry name" value="Tumor Necrosis Factor Receptor, subunit A, domain 2"/>
    <property type="match status" value="2"/>
</dbReference>
<comment type="caution">
    <text evidence="7">Lacks conserved residue(s) required for the propagation of feature annotation.</text>
</comment>
<evidence type="ECO:0000256" key="1">
    <source>
        <dbReference type="ARBA" id="ARBA00022473"/>
    </source>
</evidence>
<feature type="domain" description="EGF-like" evidence="10">
    <location>
        <begin position="598"/>
        <end position="634"/>
    </location>
</feature>
<dbReference type="InterPro" id="IPR051830">
    <property type="entry name" value="NOTCH_homolog"/>
</dbReference>
<reference evidence="12" key="1">
    <citation type="journal article" date="2019" name="bioRxiv">
        <title>The Genome of the Zebra Mussel, Dreissena polymorpha: A Resource for Invasive Species Research.</title>
        <authorList>
            <person name="McCartney M.A."/>
            <person name="Auch B."/>
            <person name="Kono T."/>
            <person name="Mallez S."/>
            <person name="Zhang Y."/>
            <person name="Obille A."/>
            <person name="Becker A."/>
            <person name="Abrahante J.E."/>
            <person name="Garbe J."/>
            <person name="Badalamenti J.P."/>
            <person name="Herman A."/>
            <person name="Mangelson H."/>
            <person name="Liachko I."/>
            <person name="Sullivan S."/>
            <person name="Sone E.D."/>
            <person name="Koren S."/>
            <person name="Silverstein K.A.T."/>
            <person name="Beckman K.B."/>
            <person name="Gohl D.M."/>
        </authorList>
    </citation>
    <scope>NUCLEOTIDE SEQUENCE</scope>
    <source>
        <strain evidence="12">Duluth1</strain>
        <tissue evidence="12">Whole animal</tissue>
    </source>
</reference>
<dbReference type="InterPro" id="IPR001881">
    <property type="entry name" value="EGF-like_Ca-bd_dom"/>
</dbReference>
<evidence type="ECO:0000313" key="12">
    <source>
        <dbReference type="EMBL" id="KAH3852647.1"/>
    </source>
</evidence>
<gene>
    <name evidence="12" type="ORF">DPMN_095160</name>
</gene>
<dbReference type="InterPro" id="IPR000152">
    <property type="entry name" value="EGF-type_Asp/Asn_hydroxyl_site"/>
</dbReference>
<dbReference type="InterPro" id="IPR000742">
    <property type="entry name" value="EGF"/>
</dbReference>
<evidence type="ECO:0000259" key="11">
    <source>
        <dbReference type="PROSITE" id="PS50923"/>
    </source>
</evidence>
<dbReference type="SMART" id="SM00181">
    <property type="entry name" value="EGF"/>
    <property type="match status" value="2"/>
</dbReference>
<dbReference type="FunFam" id="2.10.25.10:FF:000080">
    <property type="entry name" value="Neurogenic locus notch 1"/>
    <property type="match status" value="1"/>
</dbReference>
<keyword evidence="9" id="KW-1133">Transmembrane helix</keyword>
<evidence type="ECO:0000256" key="6">
    <source>
        <dbReference type="ARBA" id="ARBA00023180"/>
    </source>
</evidence>
<dbReference type="CDD" id="cd00054">
    <property type="entry name" value="EGF_CA"/>
    <property type="match status" value="2"/>
</dbReference>
<evidence type="ECO:0000259" key="10">
    <source>
        <dbReference type="PROSITE" id="PS50026"/>
    </source>
</evidence>
<dbReference type="Pfam" id="PF00084">
    <property type="entry name" value="Sushi"/>
    <property type="match status" value="1"/>
</dbReference>
<evidence type="ECO:0000256" key="3">
    <source>
        <dbReference type="ARBA" id="ARBA00022729"/>
    </source>
</evidence>
<dbReference type="PROSITE" id="PS00022">
    <property type="entry name" value="EGF_1"/>
    <property type="match status" value="2"/>
</dbReference>
<keyword evidence="2 7" id="KW-0245">EGF-like domain</keyword>
<dbReference type="PROSITE" id="PS50092">
    <property type="entry name" value="TSP1"/>
    <property type="match status" value="1"/>
</dbReference>
<keyword evidence="8" id="KW-0768">Sushi</keyword>
<dbReference type="FunFam" id="2.20.100.10:FF:000002">
    <property type="entry name" value="Unc-5 netrin receptor C"/>
    <property type="match status" value="1"/>
</dbReference>
<dbReference type="InterPro" id="IPR000884">
    <property type="entry name" value="TSP1_rpt"/>
</dbReference>
<evidence type="ECO:0000256" key="5">
    <source>
        <dbReference type="ARBA" id="ARBA00023157"/>
    </source>
</evidence>
<accession>A0A9D4R3J4</accession>
<dbReference type="SUPFAM" id="SSF82895">
    <property type="entry name" value="TSP-1 type 1 repeat"/>
    <property type="match status" value="1"/>
</dbReference>
<dbReference type="Pfam" id="PF00090">
    <property type="entry name" value="TSP_1"/>
    <property type="match status" value="1"/>
</dbReference>
<comment type="caution">
    <text evidence="12">The sequence shown here is derived from an EMBL/GenBank/DDBJ whole genome shotgun (WGS) entry which is preliminary data.</text>
</comment>
<dbReference type="InterPro" id="IPR011641">
    <property type="entry name" value="Tyr-kin_ephrin_A/B_rcpt-like"/>
</dbReference>
<dbReference type="SMART" id="SM01411">
    <property type="entry name" value="Ephrin_rec_like"/>
    <property type="match status" value="3"/>
</dbReference>